<evidence type="ECO:0000259" key="2">
    <source>
        <dbReference type="Pfam" id="PF16924"/>
    </source>
</evidence>
<reference evidence="3 4" key="1">
    <citation type="submission" date="2024-03" db="EMBL/GenBank/DDBJ databases">
        <title>Human intestinal bacterial collection.</title>
        <authorList>
            <person name="Pauvert C."/>
            <person name="Hitch T.C.A."/>
            <person name="Clavel T."/>
        </authorList>
    </citation>
    <scope>NUCLEOTIDE SEQUENCE [LARGE SCALE GENOMIC DNA]</scope>
    <source>
        <strain evidence="3 4">CLA-JM-H44</strain>
    </source>
</reference>
<dbReference type="InterPro" id="IPR006140">
    <property type="entry name" value="D-isomer_DH_NAD-bd"/>
</dbReference>
<dbReference type="EMBL" id="JBBMFD010000007">
    <property type="protein sequence ID" value="MEQ2440395.1"/>
    <property type="molecule type" value="Genomic_DNA"/>
</dbReference>
<dbReference type="Proteomes" id="UP001489509">
    <property type="component" value="Unassembled WGS sequence"/>
</dbReference>
<comment type="caution">
    <text evidence="3">The sequence shown here is derived from an EMBL/GenBank/DDBJ whole genome shotgun (WGS) entry which is preliminary data.</text>
</comment>
<feature type="domain" description="Dipicolinate synthase subunit A N-terminal" evidence="2">
    <location>
        <begin position="9"/>
        <end position="123"/>
    </location>
</feature>
<sequence length="297" mass="31244">MHNHITESCAVVGGDMRIAKAAGLLAESGFEVKVFGLDNGIELGSAIKRASNVEEAVVESRFVLLPIPLSQDSLTITAPLSCQPVYLHELFSAAGPGQLLLGGMVTPALAQKAREKGLKLIDYYKREELIVRNAIPTAEGAIQIAMAETTVTLHGAKCLLTGFGRVSRVLAAKLAALGAKVTVASRRVSDSAWCDVYGYRHGNIACLADAAAKADVVFNSVPALLFDRPVLKKMKRDTVIVDLASKPGGVDYPAAEELGVKSILALSLPGKVAPATAGAIIKDAVMNILEEETPCQS</sequence>
<evidence type="ECO:0000313" key="4">
    <source>
        <dbReference type="Proteomes" id="UP001489509"/>
    </source>
</evidence>
<dbReference type="RefSeq" id="WP_349218932.1">
    <property type="nucleotide sequence ID" value="NZ_JBBMFD010000007.1"/>
</dbReference>
<dbReference type="Pfam" id="PF02826">
    <property type="entry name" value="2-Hacid_dh_C"/>
    <property type="match status" value="1"/>
</dbReference>
<evidence type="ECO:0000313" key="3">
    <source>
        <dbReference type="EMBL" id="MEQ2440395.1"/>
    </source>
</evidence>
<dbReference type="Gene3D" id="3.40.50.720">
    <property type="entry name" value="NAD(P)-binding Rossmann-like Domain"/>
    <property type="match status" value="1"/>
</dbReference>
<dbReference type="InterPro" id="IPR036291">
    <property type="entry name" value="NAD(P)-bd_dom_sf"/>
</dbReference>
<accession>A0ABV1DZC0</accession>
<dbReference type="Pfam" id="PF16924">
    <property type="entry name" value="DpaA_N"/>
    <property type="match status" value="1"/>
</dbReference>
<proteinExistence type="predicted"/>
<protein>
    <submittedName>
        <fullName evidence="3">Dipicolinate synthase subunit DpsA</fullName>
    </submittedName>
</protein>
<keyword evidence="4" id="KW-1185">Reference proteome</keyword>
<organism evidence="3 4">
    <name type="scientific">Solibaculum intestinale</name>
    <dbReference type="NCBI Taxonomy" id="3133165"/>
    <lineage>
        <taxon>Bacteria</taxon>
        <taxon>Bacillati</taxon>
        <taxon>Bacillota</taxon>
        <taxon>Clostridia</taxon>
        <taxon>Eubacteriales</taxon>
        <taxon>Oscillospiraceae</taxon>
        <taxon>Solibaculum</taxon>
    </lineage>
</organism>
<feature type="domain" description="D-isomer specific 2-hydroxyacid dehydrogenase NAD-binding" evidence="1">
    <location>
        <begin position="147"/>
        <end position="244"/>
    </location>
</feature>
<dbReference type="SUPFAM" id="SSF51735">
    <property type="entry name" value="NAD(P)-binding Rossmann-fold domains"/>
    <property type="match status" value="1"/>
</dbReference>
<evidence type="ECO:0000259" key="1">
    <source>
        <dbReference type="Pfam" id="PF02826"/>
    </source>
</evidence>
<name>A0ABV1DZC0_9FIRM</name>
<dbReference type="InterPro" id="IPR031629">
    <property type="entry name" value="DpaA_N"/>
</dbReference>
<gene>
    <name evidence="3" type="primary">dpsA</name>
    <name evidence="3" type="ORF">WMO26_06085</name>
</gene>
<dbReference type="NCBIfam" id="NF006162">
    <property type="entry name" value="PRK08306.1"/>
    <property type="match status" value="1"/>
</dbReference>